<name>A0A6A4FGZ4_9STRA</name>
<sequence length="313" mass="35143">MTPNRPDLLEYGKMDAGIEFTIADGMKLRVAGRGTARLLGLDRTRIKMMDVLFMPGLDRRLLLVGKLEERGLDVEFQCSSCVIWTTDSAIALGRKVGTAYMLKCDQDKARLFQPRRSRKPVFLLEDGTDAEKERKSERSDGLSSLKRAGINEDGLIAEGVLAYAVSIGDAVGIPPTYAQEIASPDAAQWREVMVPNYFRMNGTGRVPRGTANRTIGCRWNFTKKRGQHGRVVCYKARLVATGFKQKYGVDFFETYSPVANMNPIWIVLSVCAVYTCRLEHLDPNTAFLNSDLKDRVYMDVPLVLRTLRTMRVS</sequence>
<dbReference type="InterPro" id="IPR013103">
    <property type="entry name" value="RVT_2"/>
</dbReference>
<evidence type="ECO:0000313" key="4">
    <source>
        <dbReference type="Proteomes" id="UP000434957"/>
    </source>
</evidence>
<keyword evidence="4" id="KW-1185">Reference proteome</keyword>
<accession>A0A6A4FGZ4</accession>
<proteinExistence type="predicted"/>
<organism evidence="3 4">
    <name type="scientific">Phytophthora rubi</name>
    <dbReference type="NCBI Taxonomy" id="129364"/>
    <lineage>
        <taxon>Eukaryota</taxon>
        <taxon>Sar</taxon>
        <taxon>Stramenopiles</taxon>
        <taxon>Oomycota</taxon>
        <taxon>Peronosporomycetes</taxon>
        <taxon>Peronosporales</taxon>
        <taxon>Peronosporaceae</taxon>
        <taxon>Phytophthora</taxon>
    </lineage>
</organism>
<comment type="caution">
    <text evidence="3">The sequence shown here is derived from an EMBL/GenBank/DDBJ whole genome shotgun (WGS) entry which is preliminary data.</text>
</comment>
<gene>
    <name evidence="3" type="ORF">PR003_g11253</name>
</gene>
<dbReference type="Proteomes" id="UP000434957">
    <property type="component" value="Unassembled WGS sequence"/>
</dbReference>
<dbReference type="Pfam" id="PF22936">
    <property type="entry name" value="Pol_BBD"/>
    <property type="match status" value="1"/>
</dbReference>
<dbReference type="InterPro" id="IPR054722">
    <property type="entry name" value="PolX-like_BBD"/>
</dbReference>
<evidence type="ECO:0000259" key="1">
    <source>
        <dbReference type="Pfam" id="PF07727"/>
    </source>
</evidence>
<evidence type="ECO:0000259" key="2">
    <source>
        <dbReference type="Pfam" id="PF22936"/>
    </source>
</evidence>
<protein>
    <submittedName>
        <fullName evidence="3">Uncharacterized protein</fullName>
    </submittedName>
</protein>
<dbReference type="AlphaFoldDB" id="A0A6A4FGZ4"/>
<dbReference type="Pfam" id="PF07727">
    <property type="entry name" value="RVT_2"/>
    <property type="match status" value="1"/>
</dbReference>
<feature type="domain" description="Reverse transcriptase Ty1/copia-type" evidence="1">
    <location>
        <begin position="211"/>
        <end position="301"/>
    </location>
</feature>
<dbReference type="EMBL" id="QXFT01000641">
    <property type="protein sequence ID" value="KAE9338962.1"/>
    <property type="molecule type" value="Genomic_DNA"/>
</dbReference>
<feature type="domain" description="Retrovirus-related Pol polyprotein from transposon TNT 1-94-like beta-barrel" evidence="2">
    <location>
        <begin position="1"/>
        <end position="71"/>
    </location>
</feature>
<evidence type="ECO:0000313" key="3">
    <source>
        <dbReference type="EMBL" id="KAE9338962.1"/>
    </source>
</evidence>
<reference evidence="3 4" key="1">
    <citation type="submission" date="2018-08" db="EMBL/GenBank/DDBJ databases">
        <title>Genomic investigation of the strawberry pathogen Phytophthora fragariae indicates pathogenicity is determined by transcriptional variation in three key races.</title>
        <authorList>
            <person name="Adams T.M."/>
            <person name="Armitage A.D."/>
            <person name="Sobczyk M.K."/>
            <person name="Bates H.J."/>
            <person name="Dunwell J.M."/>
            <person name="Nellist C.F."/>
            <person name="Harrison R.J."/>
        </authorList>
    </citation>
    <scope>NUCLEOTIDE SEQUENCE [LARGE SCALE GENOMIC DNA]</scope>
    <source>
        <strain evidence="3 4">SCRP333</strain>
    </source>
</reference>